<dbReference type="EMBL" id="WJXB01000003">
    <property type="protein sequence ID" value="MRN53599.1"/>
    <property type="molecule type" value="Genomic_DNA"/>
</dbReference>
<evidence type="ECO:0000313" key="2">
    <source>
        <dbReference type="Proteomes" id="UP000463051"/>
    </source>
</evidence>
<protein>
    <submittedName>
        <fullName evidence="1">Uncharacterized protein</fullName>
    </submittedName>
</protein>
<dbReference type="Proteomes" id="UP000463051">
    <property type="component" value="Unassembled WGS sequence"/>
</dbReference>
<accession>A0A7X2H4X8</accession>
<organism evidence="1 2">
    <name type="scientific">Paenibacillus monticola</name>
    <dbReference type="NCBI Taxonomy" id="2666075"/>
    <lineage>
        <taxon>Bacteria</taxon>
        <taxon>Bacillati</taxon>
        <taxon>Bacillota</taxon>
        <taxon>Bacilli</taxon>
        <taxon>Bacillales</taxon>
        <taxon>Paenibacillaceae</taxon>
        <taxon>Paenibacillus</taxon>
    </lineage>
</organism>
<dbReference type="AlphaFoldDB" id="A0A7X2H4X8"/>
<keyword evidence="2" id="KW-1185">Reference proteome</keyword>
<name>A0A7X2H4X8_9BACL</name>
<gene>
    <name evidence="1" type="ORF">GJB61_11385</name>
</gene>
<evidence type="ECO:0000313" key="1">
    <source>
        <dbReference type="EMBL" id="MRN53599.1"/>
    </source>
</evidence>
<dbReference type="RefSeq" id="WP_154118608.1">
    <property type="nucleotide sequence ID" value="NZ_WJXB01000003.1"/>
</dbReference>
<sequence>MEREFGTGGALASAFVSGFYPLRAVKSENLETTAAGSPKFPCNDTLMTSLTYLPTNKTAYK</sequence>
<reference evidence="1 2" key="1">
    <citation type="submission" date="2019-11" db="EMBL/GenBank/DDBJ databases">
        <title>Paenibacillus monticola sp. nov., a novel PGPR strain isolated from mountain sample in China.</title>
        <authorList>
            <person name="Zhao Q."/>
            <person name="Li H.-P."/>
            <person name="Zhang J.-L."/>
        </authorList>
    </citation>
    <scope>NUCLEOTIDE SEQUENCE [LARGE SCALE GENOMIC DNA]</scope>
    <source>
        <strain evidence="1 2">LC-T2</strain>
    </source>
</reference>
<comment type="caution">
    <text evidence="1">The sequence shown here is derived from an EMBL/GenBank/DDBJ whole genome shotgun (WGS) entry which is preliminary data.</text>
</comment>
<proteinExistence type="predicted"/>